<evidence type="ECO:0000256" key="1">
    <source>
        <dbReference type="SAM" id="Phobius"/>
    </source>
</evidence>
<dbReference type="STRING" id="99656.SAMN05421659_110149"/>
<evidence type="ECO:0000313" key="2">
    <source>
        <dbReference type="EMBL" id="SEW33694.1"/>
    </source>
</evidence>
<sequence>MKSKINNIINIKLYLDVLKQSRLIGFICLGILAIMAVLIPIGDAINLEQYNYSVKTYRIVITTTQASIIMYLIFTVFTPILTIFTFSFLTKRNACDYFHSFPQKRGCLYNTYFAALTTWIFIVTFGTALVTGLTYGILSKYFVFSYVNLIRYSISIFLCCMLVAATISIACAITGTIFTNIVVTGLILFLPRLITIIAISIVTSNLDMLVPTKILPLLDYNYNLIFNSLSKIFRSSDSNIYQLSSVIYTAVLAIIYIAVGRFLFIKRKSETAGNPSANKILQCIIRLGIAIPICMIPIQYIFSIMIGKTKLDNSDLFYIIVFYIIAVIVMLLYELISTKKIKNVVHSIPSVGLLFLINILIMLLLNGVYKSQINFNPSASDVKYIVVSNTSTNRDFDYFEYGMNGKKIVNEELINLLVENLSKNIEYEKTSYPSSNYSSNNNKSVAVEGTSYDMNPKYITVGFKTGFTVKYRRLYLDIETYEKYSKLLLSSEDIKDFYLNLPEYNKNLMSFGNDLTVKENEDIYNTLKEELKSMDYNLWYSLLYAKNNGISLYWVYNVNDKSTNTTLPLTSYTPKALLKYINYTNNTGEALNLMVDIKNIIDTNLSTYNINIQSYNTDLTKSSEGIYVTNKSGVVDNRKQVEKVYNALNKNYLTKMDSLKKDGQTFVKLDIRLIDDSNSDKYYSIYTYIDNTSYEELQNMQ</sequence>
<feature type="transmembrane region" description="Helical" evidence="1">
    <location>
        <begin position="150"/>
        <end position="174"/>
    </location>
</feature>
<accession>A0A1I0R0R3</accession>
<dbReference type="EMBL" id="FOJI01000010">
    <property type="protein sequence ID" value="SEW33694.1"/>
    <property type="molecule type" value="Genomic_DNA"/>
</dbReference>
<dbReference type="AlphaFoldDB" id="A0A1I0R0R3"/>
<feature type="transmembrane region" description="Helical" evidence="1">
    <location>
        <begin position="21"/>
        <end position="41"/>
    </location>
</feature>
<keyword evidence="3" id="KW-1185">Reference proteome</keyword>
<feature type="transmembrane region" description="Helical" evidence="1">
    <location>
        <begin position="111"/>
        <end position="138"/>
    </location>
</feature>
<feature type="transmembrane region" description="Helical" evidence="1">
    <location>
        <begin position="240"/>
        <end position="264"/>
    </location>
</feature>
<keyword evidence="1" id="KW-1133">Transmembrane helix</keyword>
<feature type="transmembrane region" description="Helical" evidence="1">
    <location>
        <begin position="284"/>
        <end position="304"/>
    </location>
</feature>
<feature type="transmembrane region" description="Helical" evidence="1">
    <location>
        <begin position="348"/>
        <end position="369"/>
    </location>
</feature>
<dbReference type="Proteomes" id="UP000199701">
    <property type="component" value="Unassembled WGS sequence"/>
</dbReference>
<gene>
    <name evidence="2" type="ORF">SAMN05421659_110149</name>
</gene>
<keyword evidence="1" id="KW-0812">Transmembrane</keyword>
<feature type="transmembrane region" description="Helical" evidence="1">
    <location>
        <begin position="316"/>
        <end position="336"/>
    </location>
</feature>
<dbReference type="RefSeq" id="WP_092454924.1">
    <property type="nucleotide sequence ID" value="NZ_FOJI01000010.1"/>
</dbReference>
<evidence type="ECO:0000313" key="3">
    <source>
        <dbReference type="Proteomes" id="UP000199701"/>
    </source>
</evidence>
<protein>
    <submittedName>
        <fullName evidence="2">Uncharacterized protein</fullName>
    </submittedName>
</protein>
<proteinExistence type="predicted"/>
<reference evidence="2 3" key="1">
    <citation type="submission" date="2016-10" db="EMBL/GenBank/DDBJ databases">
        <authorList>
            <person name="de Groot N.N."/>
        </authorList>
    </citation>
    <scope>NUCLEOTIDE SEQUENCE [LARGE SCALE GENOMIC DNA]</scope>
    <source>
        <strain evidence="2 3">DSM 9179</strain>
    </source>
</reference>
<keyword evidence="1" id="KW-0472">Membrane</keyword>
<organism evidence="2 3">
    <name type="scientific">[Clostridium] fimetarium</name>
    <dbReference type="NCBI Taxonomy" id="99656"/>
    <lineage>
        <taxon>Bacteria</taxon>
        <taxon>Bacillati</taxon>
        <taxon>Bacillota</taxon>
        <taxon>Clostridia</taxon>
        <taxon>Lachnospirales</taxon>
        <taxon>Lachnospiraceae</taxon>
    </lineage>
</organism>
<name>A0A1I0R0R3_9FIRM</name>
<feature type="transmembrane region" description="Helical" evidence="1">
    <location>
        <begin position="181"/>
        <end position="202"/>
    </location>
</feature>
<feature type="transmembrane region" description="Helical" evidence="1">
    <location>
        <begin position="68"/>
        <end position="90"/>
    </location>
</feature>
<dbReference type="OrthoDB" id="1706490at2"/>